<accession>A0AA40GH87</accession>
<dbReference type="AlphaFoldDB" id="A0AA40GH87"/>
<evidence type="ECO:0000313" key="3">
    <source>
        <dbReference type="Proteomes" id="UP001177670"/>
    </source>
</evidence>
<name>A0AA40GH87_9HYME</name>
<keyword evidence="1" id="KW-0472">Membrane</keyword>
<feature type="transmembrane region" description="Helical" evidence="1">
    <location>
        <begin position="46"/>
        <end position="69"/>
    </location>
</feature>
<organism evidence="2 3">
    <name type="scientific">Melipona bicolor</name>
    <dbReference type="NCBI Taxonomy" id="60889"/>
    <lineage>
        <taxon>Eukaryota</taxon>
        <taxon>Metazoa</taxon>
        <taxon>Ecdysozoa</taxon>
        <taxon>Arthropoda</taxon>
        <taxon>Hexapoda</taxon>
        <taxon>Insecta</taxon>
        <taxon>Pterygota</taxon>
        <taxon>Neoptera</taxon>
        <taxon>Endopterygota</taxon>
        <taxon>Hymenoptera</taxon>
        <taxon>Apocrita</taxon>
        <taxon>Aculeata</taxon>
        <taxon>Apoidea</taxon>
        <taxon>Anthophila</taxon>
        <taxon>Apidae</taxon>
        <taxon>Melipona</taxon>
    </lineage>
</organism>
<keyword evidence="3" id="KW-1185">Reference proteome</keyword>
<protein>
    <submittedName>
        <fullName evidence="2">Uncharacterized protein</fullName>
    </submittedName>
</protein>
<reference evidence="2" key="1">
    <citation type="submission" date="2021-10" db="EMBL/GenBank/DDBJ databases">
        <title>Melipona bicolor Genome sequencing and assembly.</title>
        <authorList>
            <person name="Araujo N.S."/>
            <person name="Arias M.C."/>
        </authorList>
    </citation>
    <scope>NUCLEOTIDE SEQUENCE</scope>
    <source>
        <strain evidence="2">USP_2M_L1-L4_2017</strain>
        <tissue evidence="2">Whole body</tissue>
    </source>
</reference>
<dbReference type="Proteomes" id="UP001177670">
    <property type="component" value="Unassembled WGS sequence"/>
</dbReference>
<sequence length="77" mass="8803">MSIISLMETMHLNLAKMAFTLLGMMAEMELRFFSMSAKVVSLLSPLATMLVSIISLIDMIAVMLIYWWLRWKLCISA</sequence>
<evidence type="ECO:0000313" key="2">
    <source>
        <dbReference type="EMBL" id="KAK1137775.1"/>
    </source>
</evidence>
<gene>
    <name evidence="2" type="ORF">K0M31_002269</name>
</gene>
<comment type="caution">
    <text evidence="2">The sequence shown here is derived from an EMBL/GenBank/DDBJ whole genome shotgun (WGS) entry which is preliminary data.</text>
</comment>
<keyword evidence="1" id="KW-0812">Transmembrane</keyword>
<feature type="transmembrane region" description="Helical" evidence="1">
    <location>
        <begin position="12"/>
        <end position="34"/>
    </location>
</feature>
<keyword evidence="1" id="KW-1133">Transmembrane helix</keyword>
<proteinExistence type="predicted"/>
<evidence type="ECO:0000256" key="1">
    <source>
        <dbReference type="SAM" id="Phobius"/>
    </source>
</evidence>
<dbReference type="EMBL" id="JAHYIQ010000001">
    <property type="protein sequence ID" value="KAK1137775.1"/>
    <property type="molecule type" value="Genomic_DNA"/>
</dbReference>